<proteinExistence type="predicted"/>
<keyword evidence="3" id="KW-1185">Reference proteome</keyword>
<evidence type="ECO:0000313" key="3">
    <source>
        <dbReference type="Proteomes" id="UP001501637"/>
    </source>
</evidence>
<accession>A0ABP6M8S0</accession>
<feature type="compositionally biased region" description="Low complexity" evidence="1">
    <location>
        <begin position="54"/>
        <end position="67"/>
    </location>
</feature>
<organism evidence="2 3">
    <name type="scientific">Streptomyces rectiviolaceus</name>
    <dbReference type="NCBI Taxonomy" id="332591"/>
    <lineage>
        <taxon>Bacteria</taxon>
        <taxon>Bacillati</taxon>
        <taxon>Actinomycetota</taxon>
        <taxon>Actinomycetes</taxon>
        <taxon>Kitasatosporales</taxon>
        <taxon>Streptomycetaceae</taxon>
        <taxon>Streptomyces</taxon>
    </lineage>
</organism>
<dbReference type="EMBL" id="BAAAUG010000022">
    <property type="protein sequence ID" value="GAA3089686.1"/>
    <property type="molecule type" value="Genomic_DNA"/>
</dbReference>
<name>A0ABP6M8S0_9ACTN</name>
<reference evidence="3" key="1">
    <citation type="journal article" date="2019" name="Int. J. Syst. Evol. Microbiol.">
        <title>The Global Catalogue of Microorganisms (GCM) 10K type strain sequencing project: providing services to taxonomists for standard genome sequencing and annotation.</title>
        <authorList>
            <consortium name="The Broad Institute Genomics Platform"/>
            <consortium name="The Broad Institute Genome Sequencing Center for Infectious Disease"/>
            <person name="Wu L."/>
            <person name="Ma J."/>
        </authorList>
    </citation>
    <scope>NUCLEOTIDE SEQUENCE [LARGE SCALE GENOMIC DNA]</scope>
    <source>
        <strain evidence="3">JCM 9092</strain>
    </source>
</reference>
<evidence type="ECO:0000256" key="1">
    <source>
        <dbReference type="SAM" id="MobiDB-lite"/>
    </source>
</evidence>
<dbReference type="Proteomes" id="UP001501637">
    <property type="component" value="Unassembled WGS sequence"/>
</dbReference>
<comment type="caution">
    <text evidence="2">The sequence shown here is derived from an EMBL/GenBank/DDBJ whole genome shotgun (WGS) entry which is preliminary data.</text>
</comment>
<dbReference type="RefSeq" id="WP_344519361.1">
    <property type="nucleotide sequence ID" value="NZ_BAAAUG010000022.1"/>
</dbReference>
<protein>
    <submittedName>
        <fullName evidence="2">Uncharacterized protein</fullName>
    </submittedName>
</protein>
<feature type="region of interest" description="Disordered" evidence="1">
    <location>
        <begin position="1"/>
        <end position="67"/>
    </location>
</feature>
<evidence type="ECO:0000313" key="2">
    <source>
        <dbReference type="EMBL" id="GAA3089686.1"/>
    </source>
</evidence>
<sequence length="67" mass="6673">MGTVNDSDAGAERDPDEFGADPRGAIGDEPVSRGPEGFQAPAPGLPHGEAWHKPGAAPTAADAPPEG</sequence>
<gene>
    <name evidence="2" type="ORF">GCM10010449_11790</name>
</gene>